<feature type="region of interest" description="Disordered" evidence="1">
    <location>
        <begin position="109"/>
        <end position="133"/>
    </location>
</feature>
<organism evidence="2 3">
    <name type="scientific">Glomerella acutata</name>
    <name type="common">Colletotrichum acutatum</name>
    <dbReference type="NCBI Taxonomy" id="27357"/>
    <lineage>
        <taxon>Eukaryota</taxon>
        <taxon>Fungi</taxon>
        <taxon>Dikarya</taxon>
        <taxon>Ascomycota</taxon>
        <taxon>Pezizomycotina</taxon>
        <taxon>Sordariomycetes</taxon>
        <taxon>Hypocreomycetidae</taxon>
        <taxon>Glomerellales</taxon>
        <taxon>Glomerellaceae</taxon>
        <taxon>Colletotrichum</taxon>
        <taxon>Colletotrichum acutatum species complex</taxon>
    </lineage>
</organism>
<dbReference type="RefSeq" id="XP_060371836.1">
    <property type="nucleotide sequence ID" value="XM_060503110.1"/>
</dbReference>
<accession>A0AAD8XQZ7</accession>
<evidence type="ECO:0000313" key="2">
    <source>
        <dbReference type="EMBL" id="KAK1731781.1"/>
    </source>
</evidence>
<dbReference type="EMBL" id="JAHMHS010000001">
    <property type="protein sequence ID" value="KAK1731781.1"/>
    <property type="molecule type" value="Genomic_DNA"/>
</dbReference>
<dbReference type="GeneID" id="85387009"/>
<sequence length="259" mass="29262">MDGIDVGFPCPPFHPLARVIRARSLHTIRTDLWAELRLEMILSRHQSQRNAIFQPDLFSEKSIRKIAARMGVILNEAVSCHSFFPTFNNTCNAAPGRWAHFSFRQFSTTEGSGPSHLTPEAAGPPPPTHGAAKVSTCCSTDGYSVRILHYCAVLRLEGKKQKKRDSQMRAREGQERRATARFISRRPVAGCCRIDIDERAAGWADEMQRGSVECVQWRETESDRPRFSGKNDLQRCVSIPFPGREPWVHCCELSVPTQR</sequence>
<dbReference type="Proteomes" id="UP001244207">
    <property type="component" value="Unassembled WGS sequence"/>
</dbReference>
<protein>
    <submittedName>
        <fullName evidence="2">Uncharacterized protein</fullName>
    </submittedName>
</protein>
<evidence type="ECO:0000256" key="1">
    <source>
        <dbReference type="SAM" id="MobiDB-lite"/>
    </source>
</evidence>
<evidence type="ECO:0000313" key="3">
    <source>
        <dbReference type="Proteomes" id="UP001244207"/>
    </source>
</evidence>
<keyword evidence="3" id="KW-1185">Reference proteome</keyword>
<name>A0AAD8XQZ7_GLOAC</name>
<reference evidence="2" key="1">
    <citation type="submission" date="2021-12" db="EMBL/GenBank/DDBJ databases">
        <title>Comparative genomics, transcriptomics and evolutionary studies reveal genomic signatures of adaptation to plant cell wall in hemibiotrophic fungi.</title>
        <authorList>
            <consortium name="DOE Joint Genome Institute"/>
            <person name="Baroncelli R."/>
            <person name="Diaz J.F."/>
            <person name="Benocci T."/>
            <person name="Peng M."/>
            <person name="Battaglia E."/>
            <person name="Haridas S."/>
            <person name="Andreopoulos W."/>
            <person name="Labutti K."/>
            <person name="Pangilinan J."/>
            <person name="Floch G.L."/>
            <person name="Makela M.R."/>
            <person name="Henrissat B."/>
            <person name="Grigoriev I.V."/>
            <person name="Crouch J.A."/>
            <person name="De Vries R.P."/>
            <person name="Sukno S.A."/>
            <person name="Thon M.R."/>
        </authorList>
    </citation>
    <scope>NUCLEOTIDE SEQUENCE</scope>
    <source>
        <strain evidence="2">CBS 112980</strain>
    </source>
</reference>
<proteinExistence type="predicted"/>
<gene>
    <name evidence="2" type="ORF">BDZ83DRAFT_4414</name>
</gene>
<comment type="caution">
    <text evidence="2">The sequence shown here is derived from an EMBL/GenBank/DDBJ whole genome shotgun (WGS) entry which is preliminary data.</text>
</comment>
<dbReference type="AlphaFoldDB" id="A0AAD8XQZ7"/>